<keyword evidence="3" id="KW-1185">Reference proteome</keyword>
<dbReference type="AlphaFoldDB" id="B0PC32"/>
<protein>
    <submittedName>
        <fullName evidence="2">Competence/damage-inducible domain protein CinA</fullName>
    </submittedName>
</protein>
<dbReference type="Gene3D" id="3.40.980.10">
    <property type="entry name" value="MoaB/Mog-like domain"/>
    <property type="match status" value="1"/>
</dbReference>
<name>B0PC32_9FIRM</name>
<dbReference type="EMBL" id="ABGD02000019">
    <property type="protein sequence ID" value="EDS10787.1"/>
    <property type="molecule type" value="Genomic_DNA"/>
</dbReference>
<dbReference type="Pfam" id="PF02464">
    <property type="entry name" value="CinA"/>
    <property type="match status" value="1"/>
</dbReference>
<dbReference type="STRING" id="169435.ERS852551_02974"/>
<dbReference type="InterPro" id="IPR001453">
    <property type="entry name" value="MoaB/Mog_dom"/>
</dbReference>
<feature type="domain" description="MoaB/Mog" evidence="1">
    <location>
        <begin position="55"/>
        <end position="222"/>
    </location>
</feature>
<dbReference type="SMART" id="SM00852">
    <property type="entry name" value="MoCF_biosynth"/>
    <property type="match status" value="1"/>
</dbReference>
<dbReference type="Gene3D" id="3.90.950.20">
    <property type="entry name" value="CinA-like"/>
    <property type="match status" value="1"/>
</dbReference>
<dbReference type="CDD" id="cd00885">
    <property type="entry name" value="cinA"/>
    <property type="match status" value="1"/>
</dbReference>
<reference evidence="2" key="1">
    <citation type="submission" date="2007-11" db="EMBL/GenBank/DDBJ databases">
        <authorList>
            <person name="Fulton L."/>
            <person name="Clifton S."/>
            <person name="Fulton B."/>
            <person name="Xu J."/>
            <person name="Minx P."/>
            <person name="Pepin K.H."/>
            <person name="Johnson M."/>
            <person name="Thiruvilangam P."/>
            <person name="Bhonagiri V."/>
            <person name="Nash W.E."/>
            <person name="Mardis E.R."/>
            <person name="Wilson R.K."/>
        </authorList>
    </citation>
    <scope>NUCLEOTIDE SEQUENCE [LARGE SCALE GENOMIC DNA]</scope>
    <source>
        <strain evidence="2">DSM 17241</strain>
    </source>
</reference>
<evidence type="ECO:0000259" key="1">
    <source>
        <dbReference type="SMART" id="SM00852"/>
    </source>
</evidence>
<evidence type="ECO:0000313" key="3">
    <source>
        <dbReference type="Proteomes" id="UP000003803"/>
    </source>
</evidence>
<sequence length="468" mass="50794">GNRLLMGNYTMPLRGRQARRDWPPRRHNGGANSSAVHMSRFYQLKGLIPVNASAEILCIGTEILLGNIVNTNSREISCGLAELGVGVYRHTVVGDNPERLREALAAAFERSSIVITTGGLGPTYDDLSKETIAGYFGVPLELHEPSSRHLHCYFHKVGRQMTENNLKQAMMPRGCIVLENHNGTAPGAIVEGGGKTAIMLPGPPREMLPMFREQVMPYLARRSDHVLVSHSIHFFGIGESALEAQLRDEMERMENPTLAPYAKDGEVMLRVTARAHTKQEAEEMTAPVVQSLCERFSQYIYGVDVGDLQTAAVRALTEKGLKAACAESCTGGYVSKRLTDVPGCSAVFDCGVTSYANEIKERVLGVARETLARYGAVSEQTAREMADGVRRLAGADIGVSTTGVAGPGGGTEEKPVGLVYVAVSSEWYSDVKELRLGRGIETGERDYIRYIAASHALSMLLEAAAKKP</sequence>
<dbReference type="HOGENOM" id="CLU_583339_0_0_9"/>
<dbReference type="InterPro" id="IPR036653">
    <property type="entry name" value="CinA-like_C"/>
</dbReference>
<dbReference type="NCBIfam" id="TIGR00177">
    <property type="entry name" value="molyb_syn"/>
    <property type="match status" value="1"/>
</dbReference>
<comment type="caution">
    <text evidence="2">The sequence shown here is derived from an EMBL/GenBank/DDBJ whole genome shotgun (WGS) entry which is preliminary data.</text>
</comment>
<accession>B0PC32</accession>
<dbReference type="Gene3D" id="3.30.70.2860">
    <property type="match status" value="1"/>
</dbReference>
<dbReference type="Pfam" id="PF18146">
    <property type="entry name" value="CinA_KH"/>
    <property type="match status" value="1"/>
</dbReference>
<dbReference type="Proteomes" id="UP000003803">
    <property type="component" value="Unassembled WGS sequence"/>
</dbReference>
<dbReference type="eggNOG" id="COG1546">
    <property type="taxonomic scope" value="Bacteria"/>
</dbReference>
<dbReference type="SUPFAM" id="SSF53218">
    <property type="entry name" value="Molybdenum cofactor biosynthesis proteins"/>
    <property type="match status" value="1"/>
</dbReference>
<dbReference type="PANTHER" id="PTHR13939:SF0">
    <property type="entry name" value="NMN AMIDOHYDROLASE-LIKE PROTEIN YFAY"/>
    <property type="match status" value="1"/>
</dbReference>
<reference evidence="2" key="2">
    <citation type="submission" date="2013-09" db="EMBL/GenBank/DDBJ databases">
        <title>Draft genome sequence of Anaerotruncus colihominis(DSM 17241).</title>
        <authorList>
            <person name="Sudarsanam P."/>
            <person name="Ley R."/>
            <person name="Guruge J."/>
            <person name="Turnbaugh P.J."/>
            <person name="Mahowald M."/>
            <person name="Liep D."/>
            <person name="Gordon J."/>
        </authorList>
    </citation>
    <scope>NUCLEOTIDE SEQUENCE</scope>
    <source>
        <strain evidence="2">DSM 17241</strain>
    </source>
</reference>
<dbReference type="HAMAP" id="MF_00226_B">
    <property type="entry name" value="CinA_B"/>
    <property type="match status" value="1"/>
</dbReference>
<dbReference type="eggNOG" id="COG1058">
    <property type="taxonomic scope" value="Bacteria"/>
</dbReference>
<dbReference type="PANTHER" id="PTHR13939">
    <property type="entry name" value="NICOTINAMIDE-NUCLEOTIDE AMIDOHYDROLASE PNCC"/>
    <property type="match status" value="1"/>
</dbReference>
<dbReference type="InterPro" id="IPR036425">
    <property type="entry name" value="MoaB/Mog-like_dom_sf"/>
</dbReference>
<proteinExistence type="inferred from homology"/>
<gene>
    <name evidence="2" type="ORF">ANACOL_02341</name>
</gene>
<evidence type="ECO:0000313" key="2">
    <source>
        <dbReference type="EMBL" id="EDS10787.1"/>
    </source>
</evidence>
<dbReference type="InterPro" id="IPR008136">
    <property type="entry name" value="CinA_C"/>
</dbReference>
<dbReference type="SUPFAM" id="SSF142433">
    <property type="entry name" value="CinA-like"/>
    <property type="match status" value="1"/>
</dbReference>
<dbReference type="NCBIfam" id="TIGR00199">
    <property type="entry name" value="PncC_domain"/>
    <property type="match status" value="1"/>
</dbReference>
<dbReference type="Pfam" id="PF00994">
    <property type="entry name" value="MoCF_biosynth"/>
    <property type="match status" value="1"/>
</dbReference>
<dbReference type="NCBIfam" id="NF001813">
    <property type="entry name" value="PRK00549.1"/>
    <property type="match status" value="1"/>
</dbReference>
<organism evidence="2 3">
    <name type="scientific">Anaerotruncus colihominis DSM 17241</name>
    <dbReference type="NCBI Taxonomy" id="445972"/>
    <lineage>
        <taxon>Bacteria</taxon>
        <taxon>Bacillati</taxon>
        <taxon>Bacillota</taxon>
        <taxon>Clostridia</taxon>
        <taxon>Eubacteriales</taxon>
        <taxon>Oscillospiraceae</taxon>
        <taxon>Anaerotruncus</taxon>
    </lineage>
</organism>
<dbReference type="InterPro" id="IPR050101">
    <property type="entry name" value="CinA"/>
</dbReference>
<dbReference type="InterPro" id="IPR008135">
    <property type="entry name" value="Competence-induced_CinA"/>
</dbReference>
<feature type="non-terminal residue" evidence="2">
    <location>
        <position position="1"/>
    </location>
</feature>
<dbReference type="NCBIfam" id="TIGR00200">
    <property type="entry name" value="cinA_nterm"/>
    <property type="match status" value="1"/>
</dbReference>
<dbReference type="InterPro" id="IPR041424">
    <property type="entry name" value="CinA_KH"/>
</dbReference>